<feature type="domain" description="Peptidase M20 dimerisation" evidence="3">
    <location>
        <begin position="191"/>
        <end position="284"/>
    </location>
</feature>
<comment type="cofactor">
    <cofactor evidence="2">
        <name>Mn(2+)</name>
        <dbReference type="ChEBI" id="CHEBI:29035"/>
    </cofactor>
    <text evidence="2">The Mn(2+) ion enhances activity.</text>
</comment>
<keyword evidence="2" id="KW-0479">Metal-binding</keyword>
<evidence type="ECO:0000313" key="4">
    <source>
        <dbReference type="EMBL" id="EDP18021.1"/>
    </source>
</evidence>
<dbReference type="HOGENOM" id="CLU_023257_0_1_9"/>
<dbReference type="PANTHER" id="PTHR11014:SF63">
    <property type="entry name" value="METALLOPEPTIDASE, PUTATIVE (AFU_ORTHOLOGUE AFUA_6G09600)-RELATED"/>
    <property type="match status" value="1"/>
</dbReference>
<accession>A8RLM5</accession>
<evidence type="ECO:0000259" key="3">
    <source>
        <dbReference type="Pfam" id="PF07687"/>
    </source>
</evidence>
<gene>
    <name evidence="4" type="ORF">CLOBOL_01673</name>
</gene>
<reference evidence="4 5" key="1">
    <citation type="submission" date="2007-08" db="EMBL/GenBank/DDBJ databases">
        <authorList>
            <person name="Fulton L."/>
            <person name="Clifton S."/>
            <person name="Fulton B."/>
            <person name="Xu J."/>
            <person name="Minx P."/>
            <person name="Pepin K.H."/>
            <person name="Johnson M."/>
            <person name="Thiruvilangam P."/>
            <person name="Bhonagiri V."/>
            <person name="Nash W.E."/>
            <person name="Mardis E.R."/>
            <person name="Wilson R.K."/>
        </authorList>
    </citation>
    <scope>NUCLEOTIDE SEQUENCE [LARGE SCALE GENOMIC DNA]</scope>
    <source>
        <strain evidence="5">ATCC BAA-613 / DSM 15670 / CCUG 46953 / JCM 12243 / WAL 16351</strain>
    </source>
</reference>
<dbReference type="Pfam" id="PF07687">
    <property type="entry name" value="M20_dimer"/>
    <property type="match status" value="1"/>
</dbReference>
<evidence type="ECO:0000256" key="1">
    <source>
        <dbReference type="ARBA" id="ARBA00022801"/>
    </source>
</evidence>
<dbReference type="PaxDb" id="411902-CLOBOL_01673"/>
<dbReference type="SUPFAM" id="SSF55031">
    <property type="entry name" value="Bacterial exopeptidase dimerisation domain"/>
    <property type="match status" value="1"/>
</dbReference>
<dbReference type="GO" id="GO:0050118">
    <property type="term" value="F:N-acetyldiaminopimelate deacetylase activity"/>
    <property type="evidence" value="ECO:0007669"/>
    <property type="project" value="UniProtKB-ARBA"/>
</dbReference>
<evidence type="ECO:0000256" key="2">
    <source>
        <dbReference type="PIRSR" id="PIRSR005962-1"/>
    </source>
</evidence>
<feature type="binding site" evidence="2">
    <location>
        <position position="168"/>
    </location>
    <ligand>
        <name>Mn(2+)</name>
        <dbReference type="ChEBI" id="CHEBI:29035"/>
        <label>2</label>
    </ligand>
</feature>
<keyword evidence="1" id="KW-0378">Hydrolase</keyword>
<dbReference type="PIRSF" id="PIRSF005962">
    <property type="entry name" value="Pept_M20D_amidohydro"/>
    <property type="match status" value="1"/>
</dbReference>
<dbReference type="FunFam" id="3.30.70.360:FF:000001">
    <property type="entry name" value="N-acetyldiaminopimelate deacetylase"/>
    <property type="match status" value="1"/>
</dbReference>
<dbReference type="AlphaFoldDB" id="A8RLM5"/>
<protein>
    <recommendedName>
        <fullName evidence="3">Peptidase M20 dimerisation domain-containing protein</fullName>
    </recommendedName>
</protein>
<dbReference type="InterPro" id="IPR002933">
    <property type="entry name" value="Peptidase_M20"/>
</dbReference>
<dbReference type="InterPro" id="IPR011650">
    <property type="entry name" value="Peptidase_M20_dimer"/>
</dbReference>
<feature type="binding site" evidence="2">
    <location>
        <position position="108"/>
    </location>
    <ligand>
        <name>Mn(2+)</name>
        <dbReference type="ChEBI" id="CHEBI:29035"/>
        <label>2</label>
    </ligand>
</feature>
<dbReference type="InterPro" id="IPR017439">
    <property type="entry name" value="Amidohydrolase"/>
</dbReference>
<dbReference type="Gene3D" id="3.30.70.360">
    <property type="match status" value="1"/>
</dbReference>
<organism evidence="4 5">
    <name type="scientific">Enterocloster bolteae (strain ATCC BAA-613 / DSM 15670 / CCUG 46953 / JCM 12243 / WAL 16351)</name>
    <name type="common">Clostridium bolteae</name>
    <dbReference type="NCBI Taxonomy" id="411902"/>
    <lineage>
        <taxon>Bacteria</taxon>
        <taxon>Bacillati</taxon>
        <taxon>Bacillota</taxon>
        <taxon>Clostridia</taxon>
        <taxon>Lachnospirales</taxon>
        <taxon>Lachnospiraceae</taxon>
        <taxon>Enterocloster</taxon>
    </lineage>
</organism>
<dbReference type="Gene3D" id="3.40.630.10">
    <property type="entry name" value="Zn peptidases"/>
    <property type="match status" value="1"/>
</dbReference>
<feature type="binding site" evidence="2">
    <location>
        <position position="367"/>
    </location>
    <ligand>
        <name>Mn(2+)</name>
        <dbReference type="ChEBI" id="CHEBI:29035"/>
        <label>2</label>
    </ligand>
</feature>
<dbReference type="PANTHER" id="PTHR11014">
    <property type="entry name" value="PEPTIDASE M20 FAMILY MEMBER"/>
    <property type="match status" value="1"/>
</dbReference>
<dbReference type="InterPro" id="IPR036264">
    <property type="entry name" value="Bact_exopeptidase_dim_dom"/>
</dbReference>
<dbReference type="SUPFAM" id="SSF53187">
    <property type="entry name" value="Zn-dependent exopeptidases"/>
    <property type="match status" value="1"/>
</dbReference>
<dbReference type="EMBL" id="ABCC02000018">
    <property type="protein sequence ID" value="EDP18021.1"/>
    <property type="molecule type" value="Genomic_DNA"/>
</dbReference>
<comment type="caution">
    <text evidence="4">The sequence shown here is derived from an EMBL/GenBank/DDBJ whole genome shotgun (WGS) entry which is preliminary data.</text>
</comment>
<dbReference type="CDD" id="cd03886">
    <property type="entry name" value="M20_Acy1"/>
    <property type="match status" value="1"/>
</dbReference>
<proteinExistence type="predicted"/>
<feature type="binding site" evidence="2">
    <location>
        <position position="142"/>
    </location>
    <ligand>
        <name>Mn(2+)</name>
        <dbReference type="ChEBI" id="CHEBI:29035"/>
        <label>2</label>
    </ligand>
</feature>
<evidence type="ECO:0000313" key="5">
    <source>
        <dbReference type="Proteomes" id="UP000005396"/>
    </source>
</evidence>
<sequence length="398" mass="42957">MNIMDNRYTLTRAGELSDELISIRRKIHQNPEIGFDLPETTALVAEKLKAYGIEFKKVGKAGISAVLGNAEAGGKTFLLRADMDALPFEELTGLTFASNNGCMHACGHDIHTSALLGAARILKEREGELRGRVKLMFQPCEEDVGGAADMVEAGVLENPSVDGAMALHVVHHSMGSVGYSTGAACASSDVFTITIHGEGGHGAVPDSCIDPINAAVHIHMALQALNSRETHPDEMLVLTICEFHSGAAANVFSDTAVMRGTIRTRNQKVREYARRRLEEISSTVASAFGASARVEYLYSGVPPMVNDQELLEEAAGYIDRLLGPGTCYELPRMTGSEDFSVLSQLVPSVLFWVGTGSQEEGYPYGVHNPKVTFSEDMIPVMSAIYAEVAICWLNNHPN</sequence>
<dbReference type="GO" id="GO:0046872">
    <property type="term" value="F:metal ion binding"/>
    <property type="evidence" value="ECO:0007669"/>
    <property type="project" value="UniProtKB-KW"/>
</dbReference>
<dbReference type="Proteomes" id="UP000005396">
    <property type="component" value="Unassembled WGS sequence"/>
</dbReference>
<feature type="binding site" evidence="2">
    <location>
        <position position="106"/>
    </location>
    <ligand>
        <name>Mn(2+)</name>
        <dbReference type="ChEBI" id="CHEBI:29035"/>
        <label>2</label>
    </ligand>
</feature>
<keyword evidence="2" id="KW-0464">Manganese</keyword>
<dbReference type="eggNOG" id="COG1473">
    <property type="taxonomic scope" value="Bacteria"/>
</dbReference>
<dbReference type="GO" id="GO:0019877">
    <property type="term" value="P:diaminopimelate biosynthetic process"/>
    <property type="evidence" value="ECO:0007669"/>
    <property type="project" value="UniProtKB-ARBA"/>
</dbReference>
<reference evidence="4 5" key="2">
    <citation type="submission" date="2007-09" db="EMBL/GenBank/DDBJ databases">
        <title>Draft genome sequence of Clostridium bolteae (ATCC BAA-613).</title>
        <authorList>
            <person name="Sudarsanam P."/>
            <person name="Ley R."/>
            <person name="Guruge J."/>
            <person name="Turnbaugh P.J."/>
            <person name="Mahowald M."/>
            <person name="Liep D."/>
            <person name="Gordon J."/>
        </authorList>
    </citation>
    <scope>NUCLEOTIDE SEQUENCE [LARGE SCALE GENOMIC DNA]</scope>
    <source>
        <strain evidence="5">ATCC BAA-613 / DSM 15670 / CCUG 46953 / JCM 12243 / WAL 16351</strain>
    </source>
</reference>
<dbReference type="NCBIfam" id="TIGR01891">
    <property type="entry name" value="amidohydrolases"/>
    <property type="match status" value="1"/>
</dbReference>
<name>A8RLM5_ENTBW</name>
<dbReference type="Pfam" id="PF01546">
    <property type="entry name" value="Peptidase_M20"/>
    <property type="match status" value="1"/>
</dbReference>